<evidence type="ECO:0000313" key="4">
    <source>
        <dbReference type="EMBL" id="MBL7629004.1"/>
    </source>
</evidence>
<keyword evidence="2" id="KW-0472">Membrane</keyword>
<evidence type="ECO:0000256" key="2">
    <source>
        <dbReference type="SAM" id="Phobius"/>
    </source>
</evidence>
<evidence type="ECO:0000313" key="5">
    <source>
        <dbReference type="Proteomes" id="UP000604475"/>
    </source>
</evidence>
<dbReference type="GO" id="GO:0008658">
    <property type="term" value="F:penicillin binding"/>
    <property type="evidence" value="ECO:0007669"/>
    <property type="project" value="InterPro"/>
</dbReference>
<name>A0A937RKI3_9ACTN</name>
<dbReference type="EMBL" id="JAEACQ010000202">
    <property type="protein sequence ID" value="MBL7629004.1"/>
    <property type="molecule type" value="Genomic_DNA"/>
</dbReference>
<comment type="caution">
    <text evidence="4">The sequence shown here is derived from an EMBL/GenBank/DDBJ whole genome shotgun (WGS) entry which is preliminary data.</text>
</comment>
<dbReference type="InterPro" id="IPR001460">
    <property type="entry name" value="PCN-bd_Tpept"/>
</dbReference>
<feature type="region of interest" description="Disordered" evidence="1">
    <location>
        <begin position="1"/>
        <end position="66"/>
    </location>
</feature>
<keyword evidence="2" id="KW-0812">Transmembrane</keyword>
<protein>
    <submittedName>
        <fullName evidence="4">Penicillin-binding protein</fullName>
    </submittedName>
</protein>
<proteinExistence type="predicted"/>
<dbReference type="Proteomes" id="UP000604475">
    <property type="component" value="Unassembled WGS sequence"/>
</dbReference>
<dbReference type="InterPro" id="IPR012338">
    <property type="entry name" value="Beta-lactam/transpept-like"/>
</dbReference>
<dbReference type="RefSeq" id="WP_203007500.1">
    <property type="nucleotide sequence ID" value="NZ_JADWYW010000777.1"/>
</dbReference>
<dbReference type="GO" id="GO:0005886">
    <property type="term" value="C:plasma membrane"/>
    <property type="evidence" value="ECO:0007669"/>
    <property type="project" value="TreeGrafter"/>
</dbReference>
<keyword evidence="5" id="KW-1185">Reference proteome</keyword>
<dbReference type="InterPro" id="IPR050515">
    <property type="entry name" value="Beta-lactam/transpept"/>
</dbReference>
<dbReference type="SUPFAM" id="SSF56601">
    <property type="entry name" value="beta-lactamase/transpeptidase-like"/>
    <property type="match status" value="1"/>
</dbReference>
<gene>
    <name evidence="4" type="ORF">I7412_17945</name>
</gene>
<dbReference type="PANTHER" id="PTHR30627:SF24">
    <property type="entry name" value="PENICILLIN-BINDING PROTEIN 4B"/>
    <property type="match status" value="1"/>
</dbReference>
<feature type="compositionally biased region" description="Acidic residues" evidence="1">
    <location>
        <begin position="17"/>
        <end position="29"/>
    </location>
</feature>
<feature type="domain" description="Penicillin-binding protein transpeptidase" evidence="3">
    <location>
        <begin position="351"/>
        <end position="612"/>
    </location>
</feature>
<sequence length="624" mass="64579">MDPWTPDPAENRSWADAEYEPENSADPDAEYSSADEWQNPPSADAGRGRQDAPRPAGDAPRPARRHRARTSWKFVTLVTTVAVVLLVGLISSIVTVVAPGKKGHPVVGFVPTGATPEENGQQIATAFLRAWGAGSIELAASYTDSPQAAEAALAAYREGLHLRTLSGSPTGATRLTDRAPTDTAPPETASTPRVKISVAVNAQVAASADTEALSGTWSYHSSLVAYQKPDSPAWSIAWAPDGLAPNLTATTHLAAVPVAPTATSVVDAGGTSLTSYQDAGLNTIAGILKASPPQNLGKPGLAVELQSADGTPVKGSQAVIIPPVDATLSTTIDARAEQAARSAVAEHPQSSMVAIRPSTGQILAIANNAGFNNFALTAQVAPGSTAKIISAAALISHGVLTASTPVECPAVYTVQGISYHNDKGESEPASTPFSYDFAQSCNNAFSQWWQQESDGRLASVAKEYFGLNQPWDIGLGEAATYYNQPAGASGSELAQNLFGQGHITASPLAMASVAATVANGTFKQPILLPGAPQIAAKPLPADVDAQLKTMMRAVVTQGTAAGLGFGPTVHAKTGTADVDNQGQPNSWFVAFDSAKDVAVACLVLDAGYGDEFAAPEVQHFLSRY</sequence>
<dbReference type="GO" id="GO:0071555">
    <property type="term" value="P:cell wall organization"/>
    <property type="evidence" value="ECO:0007669"/>
    <property type="project" value="TreeGrafter"/>
</dbReference>
<organism evidence="4 5">
    <name type="scientific">Frankia nepalensis</name>
    <dbReference type="NCBI Taxonomy" id="1836974"/>
    <lineage>
        <taxon>Bacteria</taxon>
        <taxon>Bacillati</taxon>
        <taxon>Actinomycetota</taxon>
        <taxon>Actinomycetes</taxon>
        <taxon>Frankiales</taxon>
        <taxon>Frankiaceae</taxon>
        <taxon>Frankia</taxon>
    </lineage>
</organism>
<dbReference type="Gene3D" id="3.40.710.10">
    <property type="entry name" value="DD-peptidase/beta-lactamase superfamily"/>
    <property type="match status" value="1"/>
</dbReference>
<feature type="region of interest" description="Disordered" evidence="1">
    <location>
        <begin position="165"/>
        <end position="190"/>
    </location>
</feature>
<evidence type="ECO:0000256" key="1">
    <source>
        <dbReference type="SAM" id="MobiDB-lite"/>
    </source>
</evidence>
<dbReference type="Pfam" id="PF00905">
    <property type="entry name" value="Transpeptidase"/>
    <property type="match status" value="1"/>
</dbReference>
<accession>A0A937RKI3</accession>
<dbReference type="GO" id="GO:0071972">
    <property type="term" value="F:peptidoglycan L,D-transpeptidase activity"/>
    <property type="evidence" value="ECO:0007669"/>
    <property type="project" value="TreeGrafter"/>
</dbReference>
<evidence type="ECO:0000259" key="3">
    <source>
        <dbReference type="Pfam" id="PF00905"/>
    </source>
</evidence>
<dbReference type="AlphaFoldDB" id="A0A937RKI3"/>
<reference evidence="4" key="1">
    <citation type="submission" date="2020-12" db="EMBL/GenBank/DDBJ databases">
        <title>Genomic characterization of non-nitrogen-fixing Frankia strains.</title>
        <authorList>
            <person name="Carlos-Shanley C."/>
            <person name="Guerra T."/>
            <person name="Hahn D."/>
        </authorList>
    </citation>
    <scope>NUCLEOTIDE SEQUENCE</scope>
    <source>
        <strain evidence="4">CN6</strain>
    </source>
</reference>
<dbReference type="PANTHER" id="PTHR30627">
    <property type="entry name" value="PEPTIDOGLYCAN D,D-TRANSPEPTIDASE"/>
    <property type="match status" value="1"/>
</dbReference>
<keyword evidence="2" id="KW-1133">Transmembrane helix</keyword>
<feature type="transmembrane region" description="Helical" evidence="2">
    <location>
        <begin position="74"/>
        <end position="98"/>
    </location>
</feature>